<dbReference type="AlphaFoldDB" id="A0A151J0U8"/>
<evidence type="ECO:0000313" key="7">
    <source>
        <dbReference type="EMBL" id="KYN15193.1"/>
    </source>
</evidence>
<keyword evidence="1" id="KW-0479">Metal-binding</keyword>
<evidence type="ECO:0000313" key="8">
    <source>
        <dbReference type="Proteomes" id="UP000078492"/>
    </source>
</evidence>
<keyword evidence="2 5" id="KW-0863">Zinc-finger</keyword>
<dbReference type="EMBL" id="KQ980600">
    <property type="protein sequence ID" value="KYN15193.1"/>
    <property type="molecule type" value="Genomic_DNA"/>
</dbReference>
<dbReference type="GO" id="GO:0003677">
    <property type="term" value="F:DNA binding"/>
    <property type="evidence" value="ECO:0007669"/>
    <property type="project" value="UniProtKB-UniRule"/>
</dbReference>
<evidence type="ECO:0000259" key="6">
    <source>
        <dbReference type="PROSITE" id="PS50950"/>
    </source>
</evidence>
<sequence>MDDVFSLFEHVYHNLLEYTCELKQLVLRVVLTIFDWIFILILKMPNICCAARCFNKSSDGYALIRFPKENQYKKAWVDAVFGETSRSLNNLRLCEVSIHRKNVMQDPNKNSLKSASPFNAFLISGSL</sequence>
<dbReference type="SUPFAM" id="SSF57716">
    <property type="entry name" value="Glucocorticoid receptor-like (DNA-binding domain)"/>
    <property type="match status" value="1"/>
</dbReference>
<dbReference type="Proteomes" id="UP000078492">
    <property type="component" value="Unassembled WGS sequence"/>
</dbReference>
<gene>
    <name evidence="7" type="ORF">ALC57_12583</name>
</gene>
<protein>
    <recommendedName>
        <fullName evidence="6">THAP-type domain-containing protein</fullName>
    </recommendedName>
</protein>
<proteinExistence type="predicted"/>
<evidence type="ECO:0000256" key="1">
    <source>
        <dbReference type="ARBA" id="ARBA00022723"/>
    </source>
</evidence>
<dbReference type="InterPro" id="IPR006612">
    <property type="entry name" value="THAP_Znf"/>
</dbReference>
<feature type="domain" description="THAP-type" evidence="6">
    <location>
        <begin position="44"/>
        <end position="121"/>
    </location>
</feature>
<keyword evidence="8" id="KW-1185">Reference proteome</keyword>
<keyword evidence="3" id="KW-0862">Zinc</keyword>
<organism evidence="7 8">
    <name type="scientific">Trachymyrmex cornetzi</name>
    <dbReference type="NCBI Taxonomy" id="471704"/>
    <lineage>
        <taxon>Eukaryota</taxon>
        <taxon>Metazoa</taxon>
        <taxon>Ecdysozoa</taxon>
        <taxon>Arthropoda</taxon>
        <taxon>Hexapoda</taxon>
        <taxon>Insecta</taxon>
        <taxon>Pterygota</taxon>
        <taxon>Neoptera</taxon>
        <taxon>Endopterygota</taxon>
        <taxon>Hymenoptera</taxon>
        <taxon>Apocrita</taxon>
        <taxon>Aculeata</taxon>
        <taxon>Formicoidea</taxon>
        <taxon>Formicidae</taxon>
        <taxon>Myrmicinae</taxon>
        <taxon>Trachymyrmex</taxon>
    </lineage>
</organism>
<reference evidence="7 8" key="1">
    <citation type="submission" date="2015-09" db="EMBL/GenBank/DDBJ databases">
        <title>Trachymyrmex cornetzi WGS genome.</title>
        <authorList>
            <person name="Nygaard S."/>
            <person name="Hu H."/>
            <person name="Boomsma J."/>
            <person name="Zhang G."/>
        </authorList>
    </citation>
    <scope>NUCLEOTIDE SEQUENCE [LARGE SCALE GENOMIC DNA]</scope>
    <source>
        <strain evidence="7">Tcor2-1</strain>
        <tissue evidence="7">Whole body</tissue>
    </source>
</reference>
<name>A0A151J0U8_9HYME</name>
<evidence type="ECO:0000256" key="4">
    <source>
        <dbReference type="ARBA" id="ARBA00023125"/>
    </source>
</evidence>
<evidence type="ECO:0000256" key="5">
    <source>
        <dbReference type="PROSITE-ProRule" id="PRU00309"/>
    </source>
</evidence>
<evidence type="ECO:0000256" key="2">
    <source>
        <dbReference type="ARBA" id="ARBA00022771"/>
    </source>
</evidence>
<accession>A0A151J0U8</accession>
<evidence type="ECO:0000256" key="3">
    <source>
        <dbReference type="ARBA" id="ARBA00022833"/>
    </source>
</evidence>
<keyword evidence="4 5" id="KW-0238">DNA-binding</keyword>
<dbReference type="PROSITE" id="PS50950">
    <property type="entry name" value="ZF_THAP"/>
    <property type="match status" value="1"/>
</dbReference>
<dbReference type="GO" id="GO:0008270">
    <property type="term" value="F:zinc ion binding"/>
    <property type="evidence" value="ECO:0007669"/>
    <property type="project" value="UniProtKB-KW"/>
</dbReference>